<dbReference type="SUPFAM" id="SSF89623">
    <property type="entry name" value="Ribose/Galactose isomerase RpiB/AlsB"/>
    <property type="match status" value="1"/>
</dbReference>
<dbReference type="AlphaFoldDB" id="A0A0A9XSF0"/>
<sequence length="173" mass="18873">VSVLYCHNFSAAIDSMPRRIAVGGDHTIYHVRDELQQFVRDAGADIEVVYVGPLDANSVDYPDYAVKLCEVIVNKSCELGVLICGTGIGMSLAANKIAGIRAAVCHDHLTAVLAREHNDANVLCAGYRIVGMEVIKDMIHAFVKTPFSNDKRHVRRIGKIETCSSLLPHNATK</sequence>
<dbReference type="EMBL" id="GDHC01012841">
    <property type="protein sequence ID" value="JAQ05788.1"/>
    <property type="molecule type" value="Transcribed_RNA"/>
</dbReference>
<evidence type="ECO:0000313" key="2">
    <source>
        <dbReference type="EMBL" id="JAG20030.1"/>
    </source>
</evidence>
<protein>
    <submittedName>
        <fullName evidence="2">Putative sugar phosphate isomerase ywlF</fullName>
    </submittedName>
</protein>
<name>A0A0A9XSF0_LYGHE</name>
<dbReference type="PANTHER" id="PTHR30345">
    <property type="entry name" value="RIBOSE-5-PHOSPHATE ISOMERASE B"/>
    <property type="match status" value="1"/>
</dbReference>
<dbReference type="Pfam" id="PF02502">
    <property type="entry name" value="LacAB_rpiB"/>
    <property type="match status" value="1"/>
</dbReference>
<reference evidence="2" key="2">
    <citation type="submission" date="2014-07" db="EMBL/GenBank/DDBJ databases">
        <authorList>
            <person name="Hull J."/>
        </authorList>
    </citation>
    <scope>NUCLEOTIDE SEQUENCE</scope>
</reference>
<dbReference type="InterPro" id="IPR004785">
    <property type="entry name" value="RpiB"/>
</dbReference>
<evidence type="ECO:0000256" key="1">
    <source>
        <dbReference type="ARBA" id="ARBA00023235"/>
    </source>
</evidence>
<feature type="non-terminal residue" evidence="2">
    <location>
        <position position="1"/>
    </location>
</feature>
<dbReference type="PANTHER" id="PTHR30345:SF0">
    <property type="entry name" value="DNA DAMAGE-REPAIR_TOLERATION PROTEIN DRT102"/>
    <property type="match status" value="1"/>
</dbReference>
<accession>A0A0A9XSF0</accession>
<dbReference type="EMBL" id="GBHO01023574">
    <property type="protein sequence ID" value="JAG20030.1"/>
    <property type="molecule type" value="Transcribed_RNA"/>
</dbReference>
<dbReference type="NCBIfam" id="TIGR01120">
    <property type="entry name" value="rpiB"/>
    <property type="match status" value="1"/>
</dbReference>
<evidence type="ECO:0000313" key="3">
    <source>
        <dbReference type="EMBL" id="JAQ05788.1"/>
    </source>
</evidence>
<dbReference type="InterPro" id="IPR036569">
    <property type="entry name" value="RpiB_LacA_LacB_sf"/>
</dbReference>
<dbReference type="NCBIfam" id="TIGR00689">
    <property type="entry name" value="rpiB_lacA_lacB"/>
    <property type="match status" value="1"/>
</dbReference>
<dbReference type="InterPro" id="IPR003500">
    <property type="entry name" value="RpiB_LacA_LacB"/>
</dbReference>
<organism evidence="2">
    <name type="scientific">Lygus hesperus</name>
    <name type="common">Western plant bug</name>
    <dbReference type="NCBI Taxonomy" id="30085"/>
    <lineage>
        <taxon>Eukaryota</taxon>
        <taxon>Metazoa</taxon>
        <taxon>Ecdysozoa</taxon>
        <taxon>Arthropoda</taxon>
        <taxon>Hexapoda</taxon>
        <taxon>Insecta</taxon>
        <taxon>Pterygota</taxon>
        <taxon>Neoptera</taxon>
        <taxon>Paraneoptera</taxon>
        <taxon>Hemiptera</taxon>
        <taxon>Heteroptera</taxon>
        <taxon>Panheteroptera</taxon>
        <taxon>Cimicomorpha</taxon>
        <taxon>Miridae</taxon>
        <taxon>Mirini</taxon>
        <taxon>Lygus</taxon>
    </lineage>
</organism>
<proteinExistence type="predicted"/>
<dbReference type="NCBIfam" id="NF004051">
    <property type="entry name" value="PRK05571.1"/>
    <property type="match status" value="1"/>
</dbReference>
<gene>
    <name evidence="2" type="primary">ywlF</name>
    <name evidence="3" type="synonym">ywlF_1</name>
    <name evidence="2" type="ORF">CM83_7009</name>
    <name evidence="3" type="ORF">g.7887</name>
</gene>
<reference evidence="3" key="3">
    <citation type="journal article" date="2016" name="Gigascience">
        <title>De novo construction of an expanded transcriptome assembly for the western tarnished plant bug, Lygus hesperus.</title>
        <authorList>
            <person name="Tassone E.E."/>
            <person name="Geib S.M."/>
            <person name="Hall B."/>
            <person name="Fabrick J.A."/>
            <person name="Brent C.S."/>
            <person name="Hull J.J."/>
        </authorList>
    </citation>
    <scope>NUCLEOTIDE SEQUENCE</scope>
</reference>
<keyword evidence="1 2" id="KW-0413">Isomerase</keyword>
<dbReference type="GO" id="GO:0016853">
    <property type="term" value="F:isomerase activity"/>
    <property type="evidence" value="ECO:0007669"/>
    <property type="project" value="UniProtKB-KW"/>
</dbReference>
<dbReference type="GO" id="GO:0005975">
    <property type="term" value="P:carbohydrate metabolic process"/>
    <property type="evidence" value="ECO:0007669"/>
    <property type="project" value="InterPro"/>
</dbReference>
<reference evidence="2" key="1">
    <citation type="journal article" date="2014" name="PLoS ONE">
        <title>Transcriptome-Based Identification of ABC Transporters in the Western Tarnished Plant Bug Lygus hesperus.</title>
        <authorList>
            <person name="Hull J.J."/>
            <person name="Chaney K."/>
            <person name="Geib S.M."/>
            <person name="Fabrick J.A."/>
            <person name="Brent C.S."/>
            <person name="Walsh D."/>
            <person name="Lavine L.C."/>
        </authorList>
    </citation>
    <scope>NUCLEOTIDE SEQUENCE</scope>
</reference>
<dbReference type="PIRSF" id="PIRSF005384">
    <property type="entry name" value="RpiB_LacA_B"/>
    <property type="match status" value="1"/>
</dbReference>
<dbReference type="Gene3D" id="3.40.1400.10">
    <property type="entry name" value="Sugar-phosphate isomerase, RpiB/LacA/LacB"/>
    <property type="match status" value="1"/>
</dbReference>